<evidence type="ECO:0000313" key="2">
    <source>
        <dbReference type="Proteomes" id="UP000694404"/>
    </source>
</evidence>
<keyword evidence="2" id="KW-1185">Reference proteome</keyword>
<protein>
    <submittedName>
        <fullName evidence="1">Uncharacterized protein</fullName>
    </submittedName>
</protein>
<sequence length="403" mass="41382">MALQDLLRCRLRSPPPPWPLPPPCPAPASTPCPLPHGTTTLAFRLAQGVVAAADTRSSCSTYVALPSLPKVLGRPRPAAGHHLRDLGRLRRCGCEPCAASCPAGARSTGGEPSVAEAAALWRVRLRARGGAAVRGCALCGWDRAAWPLVCLHGGPPPPSPAHLPVVRAPLLQPAPPFPILRCFFCPSSPTPPARSQSLSSLRPSCVAPPRSRLPTSPAVSCPSCTAIHTTTSVGPTPRPTPRFSVPVHSLQPAPLPVSGPTPSTAPVAPSSLFFPAPTPSQPAPPLALSLAPPLRSGPLPAPALLLPCPTPPALRLRPFLCPGPTPSSLRPFLCPGPTPSSLPSSSFPAPLPPACPLPPSVCLCPIRSILPPCSLSASCSHINPPISPSPLSPTARLCPASPS</sequence>
<evidence type="ECO:0000313" key="1">
    <source>
        <dbReference type="Ensembl" id="ENSCABP00000001992.1"/>
    </source>
</evidence>
<dbReference type="OMA" id="SHINPPI"/>
<accession>A0A8C0G4P1</accession>
<organism evidence="1 2">
    <name type="scientific">Chelonoidis abingdonii</name>
    <name type="common">Abingdon island giant tortoise</name>
    <name type="synonym">Testudo abingdonii</name>
    <dbReference type="NCBI Taxonomy" id="106734"/>
    <lineage>
        <taxon>Eukaryota</taxon>
        <taxon>Metazoa</taxon>
        <taxon>Chordata</taxon>
        <taxon>Craniata</taxon>
        <taxon>Vertebrata</taxon>
        <taxon>Euteleostomi</taxon>
        <taxon>Archelosauria</taxon>
        <taxon>Testudinata</taxon>
        <taxon>Testudines</taxon>
        <taxon>Cryptodira</taxon>
        <taxon>Durocryptodira</taxon>
        <taxon>Testudinoidea</taxon>
        <taxon>Testudinidae</taxon>
        <taxon>Chelonoidis</taxon>
    </lineage>
</organism>
<reference evidence="1" key="2">
    <citation type="submission" date="2025-09" db="UniProtKB">
        <authorList>
            <consortium name="Ensembl"/>
        </authorList>
    </citation>
    <scope>IDENTIFICATION</scope>
</reference>
<dbReference type="Proteomes" id="UP000694404">
    <property type="component" value="Unplaced"/>
</dbReference>
<name>A0A8C0G4P1_CHEAB</name>
<dbReference type="InterPro" id="IPR029055">
    <property type="entry name" value="Ntn_hydrolases_N"/>
</dbReference>
<reference evidence="1" key="1">
    <citation type="submission" date="2025-08" db="UniProtKB">
        <authorList>
            <consortium name="Ensembl"/>
        </authorList>
    </citation>
    <scope>IDENTIFICATION</scope>
</reference>
<proteinExistence type="predicted"/>
<dbReference type="SUPFAM" id="SSF56235">
    <property type="entry name" value="N-terminal nucleophile aminohydrolases (Ntn hydrolases)"/>
    <property type="match status" value="1"/>
</dbReference>
<dbReference type="AlphaFoldDB" id="A0A8C0G4P1"/>
<dbReference type="Ensembl" id="ENSCABT00000002154.1">
    <property type="protein sequence ID" value="ENSCABP00000001992.1"/>
    <property type="gene ID" value="ENSCABG00000001591.1"/>
</dbReference>
<dbReference type="Gene3D" id="3.60.20.10">
    <property type="entry name" value="Glutamine Phosphoribosylpyrophosphate, subunit 1, domain 1"/>
    <property type="match status" value="1"/>
</dbReference>